<dbReference type="AlphaFoldDB" id="A0AAU8CTA1"/>
<dbReference type="RefSeq" id="WP_353642288.1">
    <property type="nucleotide sequence ID" value="NZ_CP159253.1"/>
</dbReference>
<gene>
    <name evidence="3" type="ORF">ABVK50_06770</name>
</gene>
<feature type="transmembrane region" description="Helical" evidence="1">
    <location>
        <begin position="21"/>
        <end position="42"/>
    </location>
</feature>
<keyword evidence="1" id="KW-0812">Transmembrane</keyword>
<evidence type="ECO:0000259" key="2">
    <source>
        <dbReference type="Pfam" id="PF16998"/>
    </source>
</evidence>
<feature type="domain" description="Surface antigen" evidence="2">
    <location>
        <begin position="40"/>
        <end position="151"/>
    </location>
</feature>
<dbReference type="EMBL" id="CP159253">
    <property type="protein sequence ID" value="XCG50182.1"/>
    <property type="molecule type" value="Genomic_DNA"/>
</dbReference>
<evidence type="ECO:0000313" key="3">
    <source>
        <dbReference type="EMBL" id="XCG50182.1"/>
    </source>
</evidence>
<reference evidence="3" key="1">
    <citation type="submission" date="2024-06" db="EMBL/GenBank/DDBJ databases">
        <title>Mesorhizobium karijinii sp. nov., a symbiont of the iconic Swainsona formosa from arid Australia.</title>
        <authorList>
            <person name="Hill Y.J."/>
            <person name="Watkin E.L.J."/>
            <person name="O'Hara G.W."/>
            <person name="Terpolilli J."/>
            <person name="Tye M.L."/>
            <person name="Kohlmeier M.G."/>
        </authorList>
    </citation>
    <scope>NUCLEOTIDE SEQUENCE</scope>
    <source>
        <strain evidence="3">WSM2240</strain>
    </source>
</reference>
<keyword evidence="1" id="KW-0472">Membrane</keyword>
<name>A0AAU8CTA1_9HYPH</name>
<accession>A0AAU8CTA1</accession>
<evidence type="ECO:0000256" key="1">
    <source>
        <dbReference type="SAM" id="Phobius"/>
    </source>
</evidence>
<keyword evidence="1" id="KW-1133">Transmembrane helix</keyword>
<protein>
    <submittedName>
        <fullName evidence="3">RT0821/Lpp0805 family surface protein</fullName>
    </submittedName>
</protein>
<dbReference type="Pfam" id="PF16998">
    <property type="entry name" value="17kDa_Anti_2"/>
    <property type="match status" value="1"/>
</dbReference>
<sequence>MSRAAQASEGGFLHSLRRQGLNVALLAAMLPLCACASGGFSLEKAEIDQTILTGNVSQRGVPIADPERLSDEATIRNAVSSADMELGGVPLPWANVGTGSRGTITALAEHNDRGPLCRHFTTSRESFDGVSLYRGEVCMVAPGAWRMESFKAL</sequence>
<proteinExistence type="predicted"/>
<dbReference type="InterPro" id="IPR032635">
    <property type="entry name" value="Anti_2"/>
</dbReference>
<organism evidence="3">
    <name type="scientific">Mesorhizobium sp. WSM2240</name>
    <dbReference type="NCBI Taxonomy" id="3228851"/>
    <lineage>
        <taxon>Bacteria</taxon>
        <taxon>Pseudomonadati</taxon>
        <taxon>Pseudomonadota</taxon>
        <taxon>Alphaproteobacteria</taxon>
        <taxon>Hyphomicrobiales</taxon>
        <taxon>Phyllobacteriaceae</taxon>
        <taxon>Mesorhizobium</taxon>
    </lineage>
</organism>